<name>A0A5C5ZHZ2_9BACT</name>
<evidence type="ECO:0000313" key="3">
    <source>
        <dbReference type="Proteomes" id="UP000320176"/>
    </source>
</evidence>
<proteinExistence type="predicted"/>
<feature type="compositionally biased region" description="Polar residues" evidence="1">
    <location>
        <begin position="39"/>
        <end position="51"/>
    </location>
</feature>
<reference evidence="2 3" key="1">
    <citation type="submission" date="2019-02" db="EMBL/GenBank/DDBJ databases">
        <title>Deep-cultivation of Planctomycetes and their phenomic and genomic characterization uncovers novel biology.</title>
        <authorList>
            <person name="Wiegand S."/>
            <person name="Jogler M."/>
            <person name="Boedeker C."/>
            <person name="Pinto D."/>
            <person name="Vollmers J."/>
            <person name="Rivas-Marin E."/>
            <person name="Kohn T."/>
            <person name="Peeters S.H."/>
            <person name="Heuer A."/>
            <person name="Rast P."/>
            <person name="Oberbeckmann S."/>
            <person name="Bunk B."/>
            <person name="Jeske O."/>
            <person name="Meyerdierks A."/>
            <person name="Storesund J.E."/>
            <person name="Kallscheuer N."/>
            <person name="Luecker S."/>
            <person name="Lage O.M."/>
            <person name="Pohl T."/>
            <person name="Merkel B.J."/>
            <person name="Hornburger P."/>
            <person name="Mueller R.-W."/>
            <person name="Bruemmer F."/>
            <person name="Labrenz M."/>
            <person name="Spormann A.M."/>
            <person name="Op Den Camp H."/>
            <person name="Overmann J."/>
            <person name="Amann R."/>
            <person name="Jetten M.S.M."/>
            <person name="Mascher T."/>
            <person name="Medema M.H."/>
            <person name="Devos D.P."/>
            <person name="Kaster A.-K."/>
            <person name="Ovreas L."/>
            <person name="Rohde M."/>
            <person name="Galperin M.Y."/>
            <person name="Jogler C."/>
        </authorList>
    </citation>
    <scope>NUCLEOTIDE SEQUENCE [LARGE SCALE GENOMIC DNA]</scope>
    <source>
        <strain evidence="2 3">Pla52n</strain>
    </source>
</reference>
<comment type="caution">
    <text evidence="2">The sequence shown here is derived from an EMBL/GenBank/DDBJ whole genome shotgun (WGS) entry which is preliminary data.</text>
</comment>
<evidence type="ECO:0000256" key="1">
    <source>
        <dbReference type="SAM" id="MobiDB-lite"/>
    </source>
</evidence>
<accession>A0A5C5ZHZ2</accession>
<sequence>MDRLNTSDICEFSNCSNFKRSGTRRSTRHGPSARRSGRSKGNASTPRSSITSCESKITPLIWGFTRTTTFSVNLKFLGKCTTHKIHGSSEIPRPCGKSTKLALTFECLITSSRTVGRSIELTDTATCLLGVANCFVSARLVKQFKLRQIPIKTKVFLHIKAIFLLKTHRGSTLKLSFH</sequence>
<keyword evidence="3" id="KW-1185">Reference proteome</keyword>
<dbReference type="EMBL" id="SJPN01000040">
    <property type="protein sequence ID" value="TWT86992.1"/>
    <property type="molecule type" value="Genomic_DNA"/>
</dbReference>
<feature type="region of interest" description="Disordered" evidence="1">
    <location>
        <begin position="20"/>
        <end position="51"/>
    </location>
</feature>
<protein>
    <submittedName>
        <fullName evidence="2">Uncharacterized protein</fullName>
    </submittedName>
</protein>
<feature type="compositionally biased region" description="Basic residues" evidence="1">
    <location>
        <begin position="21"/>
        <end position="38"/>
    </location>
</feature>
<evidence type="ECO:0000313" key="2">
    <source>
        <dbReference type="EMBL" id="TWT86992.1"/>
    </source>
</evidence>
<gene>
    <name evidence="2" type="ORF">Pla52n_70630</name>
</gene>
<dbReference type="AlphaFoldDB" id="A0A5C5ZHZ2"/>
<organism evidence="2 3">
    <name type="scientific">Stieleria varia</name>
    <dbReference type="NCBI Taxonomy" id="2528005"/>
    <lineage>
        <taxon>Bacteria</taxon>
        <taxon>Pseudomonadati</taxon>
        <taxon>Planctomycetota</taxon>
        <taxon>Planctomycetia</taxon>
        <taxon>Pirellulales</taxon>
        <taxon>Pirellulaceae</taxon>
        <taxon>Stieleria</taxon>
    </lineage>
</organism>
<dbReference type="Proteomes" id="UP000320176">
    <property type="component" value="Unassembled WGS sequence"/>
</dbReference>